<dbReference type="Gene3D" id="2.30.30.60">
    <property type="match status" value="1"/>
</dbReference>
<dbReference type="InterPro" id="IPR023408">
    <property type="entry name" value="MscS_beta-dom_sf"/>
</dbReference>
<dbReference type="InterPro" id="IPR011066">
    <property type="entry name" value="MscS_channel_C_sf"/>
</dbReference>
<comment type="function">
    <text evidence="7">Mechanosensitive channel that participates in the regulation of osmotic pressure changes within the cell, opening in response to stretch forces in the membrane lipid bilayer, without the need for other proteins. Contributes to normal resistance to hypoosmotic shock. Forms an ion channel of 1.0 nanosiemens conductance with a slight preference for anions.</text>
</comment>
<feature type="transmembrane region" description="Helical" evidence="7">
    <location>
        <begin position="86"/>
        <end position="106"/>
    </location>
</feature>
<accession>A0A1B3BB48</accession>
<feature type="transmembrane region" description="Helical" evidence="7">
    <location>
        <begin position="160"/>
        <end position="184"/>
    </location>
</feature>
<dbReference type="InterPro" id="IPR010920">
    <property type="entry name" value="LSM_dom_sf"/>
</dbReference>
<dbReference type="STRING" id="1144748.KS2013_1282"/>
<comment type="subunit">
    <text evidence="7">Homoheptamer.</text>
</comment>
<feature type="domain" description="Mechanosensitive ion channel MscS" evidence="8">
    <location>
        <begin position="208"/>
        <end position="275"/>
    </location>
</feature>
<evidence type="ECO:0000256" key="7">
    <source>
        <dbReference type="RuleBase" id="RU369025"/>
    </source>
</evidence>
<dbReference type="OrthoDB" id="9799209at2"/>
<dbReference type="GO" id="GO:0005886">
    <property type="term" value="C:plasma membrane"/>
    <property type="evidence" value="ECO:0007669"/>
    <property type="project" value="UniProtKB-SubCell"/>
</dbReference>
<keyword evidence="4 7" id="KW-0812">Transmembrane</keyword>
<keyword evidence="7" id="KW-0407">Ion channel</keyword>
<dbReference type="PANTHER" id="PTHR30221">
    <property type="entry name" value="SMALL-CONDUCTANCE MECHANOSENSITIVE CHANNEL"/>
    <property type="match status" value="1"/>
</dbReference>
<keyword evidence="7" id="KW-0406">Ion transport</keyword>
<feature type="transmembrane region" description="Helical" evidence="7">
    <location>
        <begin position="118"/>
        <end position="139"/>
    </location>
</feature>
<dbReference type="Pfam" id="PF21082">
    <property type="entry name" value="MS_channel_3rd"/>
    <property type="match status" value="1"/>
</dbReference>
<evidence type="ECO:0000256" key="4">
    <source>
        <dbReference type="ARBA" id="ARBA00022692"/>
    </source>
</evidence>
<dbReference type="InterPro" id="IPR049142">
    <property type="entry name" value="MS_channel_1st"/>
</dbReference>
<dbReference type="Pfam" id="PF00924">
    <property type="entry name" value="MS_channel_2nd"/>
    <property type="match status" value="1"/>
</dbReference>
<dbReference type="InterPro" id="IPR049278">
    <property type="entry name" value="MS_channel_C"/>
</dbReference>
<dbReference type="SUPFAM" id="SSF82861">
    <property type="entry name" value="Mechanosensitive channel protein MscS (YggB), transmembrane region"/>
    <property type="match status" value="1"/>
</dbReference>
<feature type="domain" description="Mechanosensitive ion channel transmembrane helices 2/3" evidence="10">
    <location>
        <begin position="168"/>
        <end position="207"/>
    </location>
</feature>
<comment type="similarity">
    <text evidence="2 7">Belongs to the MscS (TC 1.A.23) family.</text>
</comment>
<dbReference type="PANTHER" id="PTHR30221:SF1">
    <property type="entry name" value="SMALL-CONDUCTANCE MECHANOSENSITIVE CHANNEL"/>
    <property type="match status" value="1"/>
</dbReference>
<dbReference type="KEGG" id="ksd:KS2013_1282"/>
<name>A0A1B3BB48_9GAMM</name>
<dbReference type="InterPro" id="IPR011014">
    <property type="entry name" value="MscS_channel_TM-2"/>
</dbReference>
<keyword evidence="7" id="KW-0997">Cell inner membrane</keyword>
<feature type="transmembrane region" description="Helical" evidence="7">
    <location>
        <begin position="45"/>
        <end position="66"/>
    </location>
</feature>
<keyword evidence="7" id="KW-0813">Transport</keyword>
<evidence type="ECO:0000313" key="11">
    <source>
        <dbReference type="EMBL" id="AOE49996.1"/>
    </source>
</evidence>
<evidence type="ECO:0000256" key="1">
    <source>
        <dbReference type="ARBA" id="ARBA00004651"/>
    </source>
</evidence>
<keyword evidence="3" id="KW-1003">Cell membrane</keyword>
<dbReference type="Pfam" id="PF21088">
    <property type="entry name" value="MS_channel_1st"/>
    <property type="match status" value="1"/>
</dbReference>
<keyword evidence="12" id="KW-1185">Reference proteome</keyword>
<evidence type="ECO:0000259" key="10">
    <source>
        <dbReference type="Pfam" id="PF21088"/>
    </source>
</evidence>
<gene>
    <name evidence="11" type="ORF">KS2013_1282</name>
</gene>
<reference evidence="12" key="1">
    <citation type="submission" date="2015-08" db="EMBL/GenBank/DDBJ databases">
        <authorList>
            <person name="Kim K.M."/>
        </authorList>
    </citation>
    <scope>NUCLEOTIDE SEQUENCE [LARGE SCALE GENOMIC DNA]</scope>
    <source>
        <strain evidence="12">KCTC 23892</strain>
    </source>
</reference>
<evidence type="ECO:0000259" key="9">
    <source>
        <dbReference type="Pfam" id="PF21082"/>
    </source>
</evidence>
<dbReference type="Gene3D" id="1.10.287.1260">
    <property type="match status" value="1"/>
</dbReference>
<evidence type="ECO:0000313" key="12">
    <source>
        <dbReference type="Proteomes" id="UP000094147"/>
    </source>
</evidence>
<keyword evidence="6 7" id="KW-0472">Membrane</keyword>
<dbReference type="GO" id="GO:0008381">
    <property type="term" value="F:mechanosensitive monoatomic ion channel activity"/>
    <property type="evidence" value="ECO:0007669"/>
    <property type="project" value="InterPro"/>
</dbReference>
<comment type="subcellular location">
    <subcellularLocation>
        <location evidence="7">Cell inner membrane</location>
        <topology evidence="7">Multi-pass membrane protein</topology>
    </subcellularLocation>
    <subcellularLocation>
        <location evidence="1">Cell membrane</location>
        <topology evidence="1">Multi-pass membrane protein</topology>
    </subcellularLocation>
</comment>
<dbReference type="EMBL" id="CP012418">
    <property type="protein sequence ID" value="AOE49996.1"/>
    <property type="molecule type" value="Genomic_DNA"/>
</dbReference>
<evidence type="ECO:0000256" key="2">
    <source>
        <dbReference type="ARBA" id="ARBA00008017"/>
    </source>
</evidence>
<feature type="domain" description="Mechanosensitive ion channel MscS C-terminal" evidence="9">
    <location>
        <begin position="284"/>
        <end position="367"/>
    </location>
</feature>
<dbReference type="SUPFAM" id="SSF82689">
    <property type="entry name" value="Mechanosensitive channel protein MscS (YggB), C-terminal domain"/>
    <property type="match status" value="1"/>
</dbReference>
<dbReference type="Gene3D" id="3.30.70.100">
    <property type="match status" value="1"/>
</dbReference>
<evidence type="ECO:0000256" key="5">
    <source>
        <dbReference type="ARBA" id="ARBA00022989"/>
    </source>
</evidence>
<evidence type="ECO:0000259" key="8">
    <source>
        <dbReference type="Pfam" id="PF00924"/>
    </source>
</evidence>
<evidence type="ECO:0000256" key="6">
    <source>
        <dbReference type="ARBA" id="ARBA00023136"/>
    </source>
</evidence>
<dbReference type="RefSeq" id="WP_068991363.1">
    <property type="nucleotide sequence ID" value="NZ_CP012418.1"/>
</dbReference>
<dbReference type="InterPro" id="IPR006685">
    <property type="entry name" value="MscS_channel_2nd"/>
</dbReference>
<keyword evidence="5 7" id="KW-1133">Transmembrane helix</keyword>
<dbReference type="SUPFAM" id="SSF50182">
    <property type="entry name" value="Sm-like ribonucleoproteins"/>
    <property type="match status" value="1"/>
</dbReference>
<protein>
    <recommendedName>
        <fullName evidence="7">Small-conductance mechanosensitive channel</fullName>
    </recommendedName>
</protein>
<sequence>MAKEGSEQQSVDTSSEVAEKMFTDIKSTLPDAIAPIWESLESNPWLLAALVIVIGFVLAKLFQWLFKSVLGKIANKTTGQFDDKLFVILSRAVYSLIFYLSLLLAIEALQFSQGVDTFLKRFVVTLLILSLIGKLLKITRITLEAFSHNKHRFKFIEERTIPILDITTKILIVGAGLYVLFLSWGINPTAWLASAGIIGIAVGFAAKDTLANLFSGFFIVADSPYKLGDYILLDTGERGRVTHVGIRSTRLLTRDDVEVTIPNSVMGNAKIVNESGGPWEKTRIRINVGVSYDSDLEQVHDVLLEMANDNDDLCKNPEPRVRFRAFGASSIDLQLMAWIERPEQKGLISHRLIMNIHKLFNENGIEIPYSKQDLYVKEWPDNHFTDS</sequence>
<proteinExistence type="inferred from homology"/>
<dbReference type="InterPro" id="IPR045275">
    <property type="entry name" value="MscS_archaea/bacteria_type"/>
</dbReference>
<dbReference type="Proteomes" id="UP000094147">
    <property type="component" value="Chromosome"/>
</dbReference>
<dbReference type="AlphaFoldDB" id="A0A1B3BB48"/>
<evidence type="ECO:0000256" key="3">
    <source>
        <dbReference type="ARBA" id="ARBA00022475"/>
    </source>
</evidence>
<organism evidence="11 12">
    <name type="scientific">Kangiella sediminilitoris</name>
    <dbReference type="NCBI Taxonomy" id="1144748"/>
    <lineage>
        <taxon>Bacteria</taxon>
        <taxon>Pseudomonadati</taxon>
        <taxon>Pseudomonadota</taxon>
        <taxon>Gammaproteobacteria</taxon>
        <taxon>Kangiellales</taxon>
        <taxon>Kangiellaceae</taxon>
        <taxon>Kangiella</taxon>
    </lineage>
</organism>
<dbReference type="PATRIC" id="fig|1144748.3.peg.1291"/>